<feature type="coiled-coil region" evidence="1">
    <location>
        <begin position="217"/>
        <end position="244"/>
    </location>
</feature>
<gene>
    <name evidence="2" type="ORF">MENT_LOCUS34899</name>
</gene>
<evidence type="ECO:0000256" key="1">
    <source>
        <dbReference type="SAM" id="Coils"/>
    </source>
</evidence>
<dbReference type="Proteomes" id="UP000580250">
    <property type="component" value="Unassembled WGS sequence"/>
</dbReference>
<dbReference type="EMBL" id="CAJEWN010000440">
    <property type="protein sequence ID" value="CAD2182666.1"/>
    <property type="molecule type" value="Genomic_DNA"/>
</dbReference>
<name>A0A6V7W641_MELEN</name>
<evidence type="ECO:0000313" key="2">
    <source>
        <dbReference type="EMBL" id="CAD2182666.1"/>
    </source>
</evidence>
<proteinExistence type="predicted"/>
<dbReference type="Pfam" id="PF03564">
    <property type="entry name" value="DUF1759"/>
    <property type="match status" value="1"/>
</dbReference>
<dbReference type="OrthoDB" id="5864015at2759"/>
<organism evidence="2 3">
    <name type="scientific">Meloidogyne enterolobii</name>
    <name type="common">Root-knot nematode worm</name>
    <name type="synonym">Meloidogyne mayaguensis</name>
    <dbReference type="NCBI Taxonomy" id="390850"/>
    <lineage>
        <taxon>Eukaryota</taxon>
        <taxon>Metazoa</taxon>
        <taxon>Ecdysozoa</taxon>
        <taxon>Nematoda</taxon>
        <taxon>Chromadorea</taxon>
        <taxon>Rhabditida</taxon>
        <taxon>Tylenchina</taxon>
        <taxon>Tylenchomorpha</taxon>
        <taxon>Tylenchoidea</taxon>
        <taxon>Meloidogynidae</taxon>
        <taxon>Meloidogyninae</taxon>
        <taxon>Meloidogyne</taxon>
    </lineage>
</organism>
<comment type="caution">
    <text evidence="2">The sequence shown here is derived from an EMBL/GenBank/DDBJ whole genome shotgun (WGS) entry which is preliminary data.</text>
</comment>
<dbReference type="PANTHER" id="PTHR22954">
    <property type="entry name" value="RETROVIRAL PROTEASE-RELATED"/>
    <property type="match status" value="1"/>
</dbReference>
<dbReference type="AlphaFoldDB" id="A0A6V7W641"/>
<sequence>MTNVLSNRTKRAATTLNTLLAQSMPTLPEQQDNINELAEIKSTLVVLRGHLEELEDVMAAMNKIDEEWASVLSQATEIDKVRASRIYDKDQEDYQCEVIMTKAFEARRGLMRLIAKFTTREVVLESTCKRNESTSILNRSMDQTNQTLNQTVQPVSLPILASPKKFSGNIRHWREFIESFNATIGNSNIEPIYKFNQLLGLLEGEALNLIRYFRPSADNYKIALDMLKEKYDDKEAIIDDLIQQFLALKPCWSFSDVRHFQLEMELICRQLEALGAELNNPIICSSLEDNLNYSMLKEIKEVKRNYPAWNTKTFRDKLKQLVQEEESYKMAYGLQHEAKNTTKDRDAGART</sequence>
<dbReference type="PANTHER" id="PTHR22954:SF3">
    <property type="entry name" value="PROTEIN CBG08539"/>
    <property type="match status" value="1"/>
</dbReference>
<protein>
    <submittedName>
        <fullName evidence="2">Uncharacterized protein</fullName>
    </submittedName>
</protein>
<reference evidence="2 3" key="1">
    <citation type="submission" date="2020-08" db="EMBL/GenBank/DDBJ databases">
        <authorList>
            <person name="Koutsovoulos G."/>
            <person name="Danchin GJ E."/>
        </authorList>
    </citation>
    <scope>NUCLEOTIDE SEQUENCE [LARGE SCALE GENOMIC DNA]</scope>
</reference>
<keyword evidence="1" id="KW-0175">Coiled coil</keyword>
<dbReference type="InterPro" id="IPR005312">
    <property type="entry name" value="DUF1759"/>
</dbReference>
<evidence type="ECO:0000313" key="3">
    <source>
        <dbReference type="Proteomes" id="UP000580250"/>
    </source>
</evidence>
<accession>A0A6V7W641</accession>